<dbReference type="Pfam" id="PF13005">
    <property type="entry name" value="zf-IS66"/>
    <property type="match status" value="1"/>
</dbReference>
<dbReference type="PANTHER" id="PTHR33678:SF1">
    <property type="entry name" value="BLL1576 PROTEIN"/>
    <property type="match status" value="1"/>
</dbReference>
<protein>
    <submittedName>
        <fullName evidence="6">Protein encoded within IS</fullName>
    </submittedName>
</protein>
<evidence type="ECO:0000256" key="2">
    <source>
        <dbReference type="SAM" id="MobiDB-lite"/>
    </source>
</evidence>
<keyword evidence="1" id="KW-0175">Coiled coil</keyword>
<dbReference type="AlphaFoldDB" id="A0A2X2JBP9"/>
<evidence type="ECO:0000256" key="1">
    <source>
        <dbReference type="SAM" id="Coils"/>
    </source>
</evidence>
<feature type="compositionally biased region" description="Basic residues" evidence="2">
    <location>
        <begin position="295"/>
        <end position="306"/>
    </location>
</feature>
<gene>
    <name evidence="6" type="ORF">NCTC8576_05361</name>
</gene>
<dbReference type="InterPro" id="IPR024474">
    <property type="entry name" value="Znf_dom_IS66"/>
</dbReference>
<evidence type="ECO:0000259" key="5">
    <source>
        <dbReference type="Pfam" id="PF13007"/>
    </source>
</evidence>
<feature type="domain" description="Transposase IS66 central" evidence="3">
    <location>
        <begin position="189"/>
        <end position="266"/>
    </location>
</feature>
<accession>A0A2X2JBP9</accession>
<feature type="region of interest" description="Disordered" evidence="2">
    <location>
        <begin position="259"/>
        <end position="283"/>
    </location>
</feature>
<dbReference type="EMBL" id="UAUR01000010">
    <property type="protein sequence ID" value="SPZ89476.1"/>
    <property type="molecule type" value="Genomic_DNA"/>
</dbReference>
<feature type="region of interest" description="Disordered" evidence="2">
    <location>
        <begin position="295"/>
        <end position="325"/>
    </location>
</feature>
<evidence type="ECO:0000313" key="7">
    <source>
        <dbReference type="Proteomes" id="UP000251799"/>
    </source>
</evidence>
<organism evidence="6 7">
    <name type="scientific">Shigella boydii</name>
    <dbReference type="NCBI Taxonomy" id="621"/>
    <lineage>
        <taxon>Bacteria</taxon>
        <taxon>Pseudomonadati</taxon>
        <taxon>Pseudomonadota</taxon>
        <taxon>Gammaproteobacteria</taxon>
        <taxon>Enterobacterales</taxon>
        <taxon>Enterobacteriaceae</taxon>
        <taxon>Shigella</taxon>
    </lineage>
</organism>
<dbReference type="Proteomes" id="UP000251799">
    <property type="component" value="Unassembled WGS sequence"/>
</dbReference>
<dbReference type="InterPro" id="IPR024463">
    <property type="entry name" value="Transposase_TnpC_homeodom"/>
</dbReference>
<dbReference type="PANTHER" id="PTHR33678">
    <property type="entry name" value="BLL1576 PROTEIN"/>
    <property type="match status" value="1"/>
</dbReference>
<feature type="domain" description="Transposase TnpC homeodomain" evidence="5">
    <location>
        <begin position="53"/>
        <end position="123"/>
    </location>
</feature>
<dbReference type="InterPro" id="IPR004291">
    <property type="entry name" value="Transposase_IS66_central"/>
</dbReference>
<evidence type="ECO:0000313" key="6">
    <source>
        <dbReference type="EMBL" id="SPZ89476.1"/>
    </source>
</evidence>
<feature type="coiled-coil region" evidence="1">
    <location>
        <begin position="2"/>
        <end position="97"/>
    </location>
</feature>
<feature type="domain" description="Transposase IS66 zinc-finger binding" evidence="4">
    <location>
        <begin position="131"/>
        <end position="175"/>
    </location>
</feature>
<evidence type="ECO:0000259" key="4">
    <source>
        <dbReference type="Pfam" id="PF13005"/>
    </source>
</evidence>
<reference evidence="6 7" key="1">
    <citation type="submission" date="2018-06" db="EMBL/GenBank/DDBJ databases">
        <authorList>
            <consortium name="Pathogen Informatics"/>
            <person name="Doyle S."/>
        </authorList>
    </citation>
    <scope>NUCLEOTIDE SEQUENCE [LARGE SCALE GENOMIC DNA]</scope>
    <source>
        <strain evidence="6 7">NCTC8576</strain>
    </source>
</reference>
<dbReference type="InterPro" id="IPR052344">
    <property type="entry name" value="Transposase-related"/>
</dbReference>
<dbReference type="Pfam" id="PF13007">
    <property type="entry name" value="LZ_Tnp_IS66"/>
    <property type="match status" value="1"/>
</dbReference>
<proteinExistence type="predicted"/>
<dbReference type="Pfam" id="PF03050">
    <property type="entry name" value="DDE_Tnp_IS66"/>
    <property type="match status" value="1"/>
</dbReference>
<evidence type="ECO:0000259" key="3">
    <source>
        <dbReference type="Pfam" id="PF03050"/>
    </source>
</evidence>
<name>A0A2X2JBP9_SHIBO</name>
<sequence length="342" mass="39067">MNQKYLIRIAELECQLRQKDQQLSLVEETEAFLRSALARAEEKIEEDEREIEHLRAQIEKLRRMLFGTRSEKLRREVEQAEALLKQREQESDRYSGREDDPLVPRQLRQSRHRRPLPAHLPREIYRLEPEESCCPECGGELDYLGEVSAEQLELVSSALKVIRTERVKKACTKCDCIVEAPAPSRPIERGIAGPGLLARVLTGKYCEHLPLYRQSEIFARQGVELSRALLSNWVDACCQLMTPLNDALYRYVMNTRKLHTDDTGKGTGTGPEKRRKQGASGRMSGMIAMRVRHLLRRSGSRTHRTGRGNTRSNTSAPSGVSCRRMRSQVMTGCSVQNVKVVR</sequence>